<comment type="caution">
    <text evidence="1">The sequence shown here is derived from an EMBL/GenBank/DDBJ whole genome shotgun (WGS) entry which is preliminary data.</text>
</comment>
<dbReference type="Proteomes" id="UP001519504">
    <property type="component" value="Unassembled WGS sequence"/>
</dbReference>
<sequence length="142" mass="16497">MNSHLVDQLLQHSEGSFSCYAMLLEVKDKGAFYHAIFNHNKDTDLLFLLLERLRKRRDIALLDMVPGTMKTRIIFQWEMMVAAYFAAVSLWLEEGMPLEEEEVVEKFKALWRNSQGRTKKSAQALFDFSCELGQNEGEEMAE</sequence>
<evidence type="ECO:0000313" key="1">
    <source>
        <dbReference type="EMBL" id="MBS9338287.1"/>
    </source>
</evidence>
<name>A0ABS5QZB0_9LACO</name>
<proteinExistence type="predicted"/>
<evidence type="ECO:0000313" key="2">
    <source>
        <dbReference type="Proteomes" id="UP001519504"/>
    </source>
</evidence>
<reference evidence="1 2" key="1">
    <citation type="submission" date="2020-02" db="EMBL/GenBank/DDBJ databases">
        <title>Fructobacillus sp. isolated from paper mulberry of Taiwan.</title>
        <authorList>
            <person name="Lin S.-T."/>
        </authorList>
    </citation>
    <scope>NUCLEOTIDE SEQUENCE [LARGE SCALE GENOMIC DNA]</scope>
    <source>
        <strain evidence="1 2">M2-14</strain>
    </source>
</reference>
<dbReference type="EMBL" id="JAAMFK010000001">
    <property type="protein sequence ID" value="MBS9338287.1"/>
    <property type="molecule type" value="Genomic_DNA"/>
</dbReference>
<protein>
    <recommendedName>
        <fullName evidence="3">TetR family transcriptional regulator</fullName>
    </recommendedName>
</protein>
<organism evidence="1 2">
    <name type="scientific">Fructobacillus broussonetiae</name>
    <dbReference type="NCBI Taxonomy" id="2713173"/>
    <lineage>
        <taxon>Bacteria</taxon>
        <taxon>Bacillati</taxon>
        <taxon>Bacillota</taxon>
        <taxon>Bacilli</taxon>
        <taxon>Lactobacillales</taxon>
        <taxon>Lactobacillaceae</taxon>
        <taxon>Fructobacillus</taxon>
    </lineage>
</organism>
<keyword evidence="2" id="KW-1185">Reference proteome</keyword>
<gene>
    <name evidence="1" type="ORF">G6R29_01380</name>
</gene>
<accession>A0ABS5QZB0</accession>
<dbReference type="RefSeq" id="WP_213808566.1">
    <property type="nucleotide sequence ID" value="NZ_JAAMFK010000001.1"/>
</dbReference>
<evidence type="ECO:0008006" key="3">
    <source>
        <dbReference type="Google" id="ProtNLM"/>
    </source>
</evidence>